<dbReference type="EMBL" id="CP159534">
    <property type="protein sequence ID" value="XCJ75192.1"/>
    <property type="molecule type" value="Genomic_DNA"/>
</dbReference>
<evidence type="ECO:0000256" key="5">
    <source>
        <dbReference type="ARBA" id="ARBA00023284"/>
    </source>
</evidence>
<feature type="signal peptide" evidence="6">
    <location>
        <begin position="1"/>
        <end position="24"/>
    </location>
</feature>
<dbReference type="GO" id="GO:0016491">
    <property type="term" value="F:oxidoreductase activity"/>
    <property type="evidence" value="ECO:0007669"/>
    <property type="project" value="UniProtKB-KW"/>
</dbReference>
<protein>
    <submittedName>
        <fullName evidence="8">Thioredoxin domain-containing protein</fullName>
    </submittedName>
</protein>
<dbReference type="RefSeq" id="WP_353946627.1">
    <property type="nucleotide sequence ID" value="NZ_CP159534.1"/>
</dbReference>
<keyword evidence="3" id="KW-0560">Oxidoreductase</keyword>
<dbReference type="PROSITE" id="PS51257">
    <property type="entry name" value="PROKAR_LIPOPROTEIN"/>
    <property type="match status" value="1"/>
</dbReference>
<organism evidence="8">
    <name type="scientific">Streptomyces tabacisoli</name>
    <dbReference type="NCBI Taxonomy" id="3156398"/>
    <lineage>
        <taxon>Bacteria</taxon>
        <taxon>Bacillati</taxon>
        <taxon>Actinomycetota</taxon>
        <taxon>Actinomycetes</taxon>
        <taxon>Kitasatosporales</taxon>
        <taxon>Streptomycetaceae</taxon>
        <taxon>Streptomyces</taxon>
    </lineage>
</organism>
<sequence>MRQRAILTASAVVLGAGLVLSGCASGDSGARGGGTPAVREVSDAADLSGASARVDGATIVVGRADAPHTVQVYEDPRCPYCKEFEQGGARALAAPVREGRVKVEYTIASFLDARLGGSGSVNAANALRSSVDAGKFSAFHAAVFANQPEDERQDVYSAAYLLRIADKVDGLRGPAFDSAVENGRYASWVAEAMKSFRDDGVQGTPTVRIDGEKAGGSEADLYREASFAGVLRAAGVP</sequence>
<dbReference type="PANTHER" id="PTHR13887">
    <property type="entry name" value="GLUTATHIONE S-TRANSFERASE KAPPA"/>
    <property type="match status" value="1"/>
</dbReference>
<dbReference type="InterPro" id="IPR012336">
    <property type="entry name" value="Thioredoxin-like_fold"/>
</dbReference>
<dbReference type="AlphaFoldDB" id="A0AAU8J3U0"/>
<proteinExistence type="inferred from homology"/>
<dbReference type="InterPro" id="IPR036249">
    <property type="entry name" value="Thioredoxin-like_sf"/>
</dbReference>
<gene>
    <name evidence="8" type="ORF">ABII15_36780</name>
</gene>
<keyword evidence="5" id="KW-0676">Redox-active center</keyword>
<dbReference type="SUPFAM" id="SSF52833">
    <property type="entry name" value="Thioredoxin-like"/>
    <property type="match status" value="1"/>
</dbReference>
<evidence type="ECO:0000259" key="7">
    <source>
        <dbReference type="Pfam" id="PF13462"/>
    </source>
</evidence>
<keyword evidence="2 6" id="KW-0732">Signal</keyword>
<evidence type="ECO:0000313" key="8">
    <source>
        <dbReference type="EMBL" id="XCJ75192.1"/>
    </source>
</evidence>
<keyword evidence="4" id="KW-1015">Disulfide bond</keyword>
<name>A0AAU8J3U0_9ACTN</name>
<reference evidence="8" key="1">
    <citation type="submission" date="2024-06" db="EMBL/GenBank/DDBJ databases">
        <title>Streptomyces sp. strain HUAS MG91 genome sequences.</title>
        <authorList>
            <person name="Mo P."/>
        </authorList>
    </citation>
    <scope>NUCLEOTIDE SEQUENCE</scope>
    <source>
        <strain evidence="8">HUAS MG91</strain>
    </source>
</reference>
<dbReference type="PANTHER" id="PTHR13887:SF14">
    <property type="entry name" value="DISULFIDE BOND FORMATION PROTEIN D"/>
    <property type="match status" value="1"/>
</dbReference>
<evidence type="ECO:0000256" key="1">
    <source>
        <dbReference type="ARBA" id="ARBA00005791"/>
    </source>
</evidence>
<accession>A0AAU8J3U0</accession>
<evidence type="ECO:0000256" key="2">
    <source>
        <dbReference type="ARBA" id="ARBA00022729"/>
    </source>
</evidence>
<dbReference type="KEGG" id="stac:ABII15_36780"/>
<dbReference type="Pfam" id="PF13462">
    <property type="entry name" value="Thioredoxin_4"/>
    <property type="match status" value="1"/>
</dbReference>
<dbReference type="Gene3D" id="3.40.30.10">
    <property type="entry name" value="Glutaredoxin"/>
    <property type="match status" value="1"/>
</dbReference>
<feature type="domain" description="Thioredoxin-like fold" evidence="7">
    <location>
        <begin position="57"/>
        <end position="216"/>
    </location>
</feature>
<evidence type="ECO:0000256" key="4">
    <source>
        <dbReference type="ARBA" id="ARBA00023157"/>
    </source>
</evidence>
<feature type="chain" id="PRO_5043369729" evidence="6">
    <location>
        <begin position="25"/>
        <end position="237"/>
    </location>
</feature>
<evidence type="ECO:0000256" key="6">
    <source>
        <dbReference type="SAM" id="SignalP"/>
    </source>
</evidence>
<comment type="similarity">
    <text evidence="1">Belongs to the thioredoxin family. DsbA subfamily.</text>
</comment>
<evidence type="ECO:0000256" key="3">
    <source>
        <dbReference type="ARBA" id="ARBA00023002"/>
    </source>
</evidence>